<evidence type="ECO:0008006" key="3">
    <source>
        <dbReference type="Google" id="ProtNLM"/>
    </source>
</evidence>
<evidence type="ECO:0000313" key="2">
    <source>
        <dbReference type="Proteomes" id="UP000274046"/>
    </source>
</evidence>
<proteinExistence type="predicted"/>
<organism evidence="1 2">
    <name type="scientific">Pedobacter jejuensis</name>
    <dbReference type="NCBI Taxonomy" id="1268550"/>
    <lineage>
        <taxon>Bacteria</taxon>
        <taxon>Pseudomonadati</taxon>
        <taxon>Bacteroidota</taxon>
        <taxon>Sphingobacteriia</taxon>
        <taxon>Sphingobacteriales</taxon>
        <taxon>Sphingobacteriaceae</taxon>
        <taxon>Pedobacter</taxon>
    </lineage>
</organism>
<dbReference type="Proteomes" id="UP000274046">
    <property type="component" value="Unassembled WGS sequence"/>
</dbReference>
<dbReference type="AlphaFoldDB" id="A0A3N0BPK9"/>
<name>A0A3N0BPK9_9SPHI</name>
<dbReference type="OrthoDB" id="1269635at2"/>
<accession>A0A3N0BPK9</accession>
<protein>
    <recommendedName>
        <fullName evidence="3">Major capsid protein</fullName>
    </recommendedName>
</protein>
<reference evidence="1 2" key="1">
    <citation type="submission" date="2018-10" db="EMBL/GenBank/DDBJ databases">
        <title>Genome sequencing of Pedobacter jejuensis TNB23.</title>
        <authorList>
            <person name="Cho Y.-J."/>
            <person name="Cho A."/>
            <person name="Kim O.-S."/>
        </authorList>
    </citation>
    <scope>NUCLEOTIDE SEQUENCE [LARGE SCALE GENOMIC DNA]</scope>
    <source>
        <strain evidence="1 2">TNB23</strain>
    </source>
</reference>
<sequence length="362" mass="40857">MIVDSIFGDLARPANIQGVLDGQLPLLFAKSKWRQYLDWGLPQTDLTFESIIGRSRIEAAASIVDPDAPAPFRSRGKLESLKGKIPTMKEAFRLNQSDYRKLKAMQNLPISDEAIKQLLIKRLDDDVTNAGISTDYRIDIMFYQGISTFTIDAGIINNPDGANLGTIPLLNEPYQKRGVIKSWDHVDNNADIFKDIEDTVAFAASKGRKFKEIWIDNEKWLKIKKNTTVSTTLGSFFRQTRDVSATLSTVNEYMVENGLPPFVLINERRNVEIDGLDTIINPFEKNNVVFIPDGKLGIVHNAIAIEEWEPIDGINYAKYDRALISKWRENNPWQEFTGVELNAFPALEAIDGIYIQETTTLA</sequence>
<dbReference type="RefSeq" id="WP_123207200.1">
    <property type="nucleotide sequence ID" value="NZ_RBEE01000043.1"/>
</dbReference>
<dbReference type="EMBL" id="RBEE01000043">
    <property type="protein sequence ID" value="RNL50774.1"/>
    <property type="molecule type" value="Genomic_DNA"/>
</dbReference>
<evidence type="ECO:0000313" key="1">
    <source>
        <dbReference type="EMBL" id="RNL50774.1"/>
    </source>
</evidence>
<gene>
    <name evidence="1" type="ORF">D7004_17960</name>
</gene>
<comment type="caution">
    <text evidence="1">The sequence shown here is derived from an EMBL/GenBank/DDBJ whole genome shotgun (WGS) entry which is preliminary data.</text>
</comment>
<keyword evidence="2" id="KW-1185">Reference proteome</keyword>